<dbReference type="Proteomes" id="UP000250744">
    <property type="component" value="Unassembled WGS sequence"/>
</dbReference>
<dbReference type="InterPro" id="IPR024370">
    <property type="entry name" value="PBP_domain"/>
</dbReference>
<feature type="domain" description="PBP" evidence="1">
    <location>
        <begin position="78"/>
        <end position="264"/>
    </location>
</feature>
<accession>A0A364NNW9</accession>
<protein>
    <submittedName>
        <fullName evidence="3">DNA-binding protein</fullName>
    </submittedName>
</protein>
<keyword evidence="3" id="KW-0238">DNA-binding</keyword>
<feature type="domain" description="Helix-turn-helix" evidence="2">
    <location>
        <begin position="1"/>
        <end position="48"/>
    </location>
</feature>
<comment type="caution">
    <text evidence="3">The sequence shown here is derived from an EMBL/GenBank/DDBJ whole genome shotgun (WGS) entry which is preliminary data.</text>
</comment>
<dbReference type="Pfam" id="PF12727">
    <property type="entry name" value="PBP_like"/>
    <property type="match status" value="1"/>
</dbReference>
<proteinExistence type="predicted"/>
<name>A0A364NNW9_9GAMM</name>
<dbReference type="Pfam" id="PF12728">
    <property type="entry name" value="HTH_17"/>
    <property type="match status" value="1"/>
</dbReference>
<dbReference type="OrthoDB" id="9805928at2"/>
<dbReference type="NCBIfam" id="TIGR01764">
    <property type="entry name" value="excise"/>
    <property type="match status" value="1"/>
</dbReference>
<dbReference type="AlphaFoldDB" id="A0A364NNW9"/>
<evidence type="ECO:0000259" key="1">
    <source>
        <dbReference type="Pfam" id="PF12727"/>
    </source>
</evidence>
<gene>
    <name evidence="3" type="ORF">DN062_07355</name>
</gene>
<dbReference type="EMBL" id="QKRX01000004">
    <property type="protein sequence ID" value="RAU18710.1"/>
    <property type="molecule type" value="Genomic_DNA"/>
</dbReference>
<evidence type="ECO:0000259" key="2">
    <source>
        <dbReference type="Pfam" id="PF12728"/>
    </source>
</evidence>
<reference evidence="3 4" key="1">
    <citation type="submission" date="2018-06" db="EMBL/GenBank/DDBJ databases">
        <title>Nitrincola tibetense sp. nov., isolated from Lake XuguoCo on Tibetan Plateau.</title>
        <authorList>
            <person name="Xing P."/>
        </authorList>
    </citation>
    <scope>NUCLEOTIDE SEQUENCE [LARGE SCALE GENOMIC DNA]</scope>
    <source>
        <strain evidence="4">xg18</strain>
    </source>
</reference>
<keyword evidence="4" id="KW-1185">Reference proteome</keyword>
<dbReference type="PANTHER" id="PTHR38431:SF1">
    <property type="entry name" value="BLL2305 PROTEIN"/>
    <property type="match status" value="1"/>
</dbReference>
<dbReference type="PANTHER" id="PTHR38431">
    <property type="entry name" value="BLL2305 PROTEIN"/>
    <property type="match status" value="1"/>
</dbReference>
<evidence type="ECO:0000313" key="4">
    <source>
        <dbReference type="Proteomes" id="UP000250744"/>
    </source>
</evidence>
<dbReference type="InterPro" id="IPR041657">
    <property type="entry name" value="HTH_17"/>
</dbReference>
<organism evidence="3 4">
    <name type="scientific">Nitrincola tibetensis</name>
    <dbReference type="NCBI Taxonomy" id="2219697"/>
    <lineage>
        <taxon>Bacteria</taxon>
        <taxon>Pseudomonadati</taxon>
        <taxon>Pseudomonadota</taxon>
        <taxon>Gammaproteobacteria</taxon>
        <taxon>Oceanospirillales</taxon>
        <taxon>Oceanospirillaceae</taxon>
        <taxon>Nitrincola</taxon>
    </lineage>
</organism>
<dbReference type="GO" id="GO:0003677">
    <property type="term" value="F:DNA binding"/>
    <property type="evidence" value="ECO:0007669"/>
    <property type="project" value="UniProtKB-KW"/>
</dbReference>
<evidence type="ECO:0000313" key="3">
    <source>
        <dbReference type="EMBL" id="RAU18710.1"/>
    </source>
</evidence>
<sequence>MTVKEVALYLHLNEKKVYQLASDGHLPATKVTGKWLFPRKLVDQWLLESSHHGILSDRLLIAGSDDPLLQAGLLRIMQAQKYKALYSYMPTGTQAGLSLLSQGLVDACAVHWGKADESHLRHPALIRQYTGSRHWVLVHLYKRQQGLMFRTNDTETLLSEPTRLLEKRWVTRQEGAGSQRFLKDWLTQQRLSHEHLNISFRALTEREVAAAIARNQADIGPGTESAAIEAGLTFIPVYQESFELVIPRPVYFRSLLQALFEWLQSSEGSLCAQELKGYDLQQCGKLIWNGEVSE</sequence>
<dbReference type="InterPro" id="IPR010093">
    <property type="entry name" value="SinI_DNA-bd"/>
</dbReference>